<comment type="caution">
    <text evidence="3">The sequence shown here is derived from an EMBL/GenBank/DDBJ whole genome shotgun (WGS) entry which is preliminary data.</text>
</comment>
<feature type="chain" id="PRO_5040251303" evidence="2">
    <location>
        <begin position="20"/>
        <end position="173"/>
    </location>
</feature>
<protein>
    <submittedName>
        <fullName evidence="3">Uncharacterized protein</fullName>
    </submittedName>
</protein>
<evidence type="ECO:0000313" key="4">
    <source>
        <dbReference type="Proteomes" id="UP001153069"/>
    </source>
</evidence>
<feature type="signal peptide" evidence="2">
    <location>
        <begin position="1"/>
        <end position="19"/>
    </location>
</feature>
<dbReference type="AlphaFoldDB" id="A0A9N8HSW7"/>
<reference evidence="3" key="1">
    <citation type="submission" date="2020-06" db="EMBL/GenBank/DDBJ databases">
        <authorList>
            <consortium name="Plant Systems Biology data submission"/>
        </authorList>
    </citation>
    <scope>NUCLEOTIDE SEQUENCE</scope>
    <source>
        <strain evidence="3">D6</strain>
    </source>
</reference>
<evidence type="ECO:0000313" key="3">
    <source>
        <dbReference type="EMBL" id="CAB9524741.1"/>
    </source>
</evidence>
<accession>A0A9N8HSW7</accession>
<organism evidence="3 4">
    <name type="scientific">Seminavis robusta</name>
    <dbReference type="NCBI Taxonomy" id="568900"/>
    <lineage>
        <taxon>Eukaryota</taxon>
        <taxon>Sar</taxon>
        <taxon>Stramenopiles</taxon>
        <taxon>Ochrophyta</taxon>
        <taxon>Bacillariophyta</taxon>
        <taxon>Bacillariophyceae</taxon>
        <taxon>Bacillariophycidae</taxon>
        <taxon>Naviculales</taxon>
        <taxon>Naviculaceae</taxon>
        <taxon>Seminavis</taxon>
    </lineage>
</organism>
<proteinExistence type="predicted"/>
<evidence type="ECO:0000256" key="1">
    <source>
        <dbReference type="SAM" id="MobiDB-lite"/>
    </source>
</evidence>
<keyword evidence="2" id="KW-0732">Signal</keyword>
<keyword evidence="4" id="KW-1185">Reference proteome</keyword>
<name>A0A9N8HSW7_9STRA</name>
<sequence>MVASLVSLVVMDWSALLVLEPMQVGNGPPPAVDAPPVQHDNVLAPVQVPPGNTLAHGWGQYQYGMPLLHGQQKPPAGWTPQPPQYQQSGYLRLSNFMAPAPAVLAPAPAPQPIIISGISGENNTFNISIDGGGSRRKKSKNKSRAESLDSDSDSSDGNFFISSVICRSNYMYM</sequence>
<dbReference type="EMBL" id="CAICTM010001576">
    <property type="protein sequence ID" value="CAB9524741.1"/>
    <property type="molecule type" value="Genomic_DNA"/>
</dbReference>
<gene>
    <name evidence="3" type="ORF">SEMRO_1578_G283650.1</name>
</gene>
<evidence type="ECO:0000256" key="2">
    <source>
        <dbReference type="SAM" id="SignalP"/>
    </source>
</evidence>
<dbReference type="Proteomes" id="UP001153069">
    <property type="component" value="Unassembled WGS sequence"/>
</dbReference>
<feature type="region of interest" description="Disordered" evidence="1">
    <location>
        <begin position="126"/>
        <end position="154"/>
    </location>
</feature>